<proteinExistence type="predicted"/>
<keyword evidence="1" id="KW-0812">Transmembrane</keyword>
<feature type="transmembrane region" description="Helical" evidence="1">
    <location>
        <begin position="364"/>
        <end position="382"/>
    </location>
</feature>
<dbReference type="Proteomes" id="UP001057877">
    <property type="component" value="Chromosome"/>
</dbReference>
<gene>
    <name evidence="2" type="ORF">L1F29_31735</name>
</gene>
<name>A0ABY5SAV7_9BACL</name>
<dbReference type="RefSeq" id="WP_258385976.1">
    <property type="nucleotide sequence ID" value="NZ_CP091430.1"/>
</dbReference>
<evidence type="ECO:0008006" key="4">
    <source>
        <dbReference type="Google" id="ProtNLM"/>
    </source>
</evidence>
<protein>
    <recommendedName>
        <fullName evidence="4">Multi-tm2 domain protein</fullName>
    </recommendedName>
</protein>
<evidence type="ECO:0000256" key="1">
    <source>
        <dbReference type="SAM" id="Phobius"/>
    </source>
</evidence>
<feature type="transmembrane region" description="Helical" evidence="1">
    <location>
        <begin position="266"/>
        <end position="294"/>
    </location>
</feature>
<feature type="transmembrane region" description="Helical" evidence="1">
    <location>
        <begin position="54"/>
        <end position="77"/>
    </location>
</feature>
<accession>A0ABY5SAV7</accession>
<feature type="transmembrane region" description="Helical" evidence="1">
    <location>
        <begin position="325"/>
        <end position="344"/>
    </location>
</feature>
<sequence length="392" mass="43538">MVRNPIIALLLGIVPGLGHLAVNRKGRAFVYPFLFFGALGFGFLFLLANEEEGVILALIAAAIIWAINMLDLVICLLRHGGGNFNGATYGPGYANGGVYTPGDVPPPLGEHDGSFGYGAYPGGTVPHPRRDDAGERFFTILLSFVPGLGHLQLGLMQRGITLLIGFFGLLTMILFVSILAHEEGFLVFLVALPIVWLYGMFDAIRHVQRKQAGEMLIDRSIMEDWDDHRQGGKRSRWFATVLSIMPGAGHMYLGQQKRGLQLMAGFLLSIYLLDVLQLSLFLFIVPIIWCFSFFDSLQQQSRYATEGGYVEDVPVVDGLMHRQKWIGIILLLLGLYYMADRLLIDFIQRVFDNWQLTSDIRYYMKTGFMSLLLVAVGLRLLVGSKAKGGSPE</sequence>
<keyword evidence="1" id="KW-1133">Transmembrane helix</keyword>
<organism evidence="2 3">
    <name type="scientific">Paenibacillus spongiae</name>
    <dbReference type="NCBI Taxonomy" id="2909671"/>
    <lineage>
        <taxon>Bacteria</taxon>
        <taxon>Bacillati</taxon>
        <taxon>Bacillota</taxon>
        <taxon>Bacilli</taxon>
        <taxon>Bacillales</taxon>
        <taxon>Paenibacillaceae</taxon>
        <taxon>Paenibacillus</taxon>
    </lineage>
</organism>
<evidence type="ECO:0000313" key="2">
    <source>
        <dbReference type="EMBL" id="UVI29905.1"/>
    </source>
</evidence>
<dbReference type="EMBL" id="CP091430">
    <property type="protein sequence ID" value="UVI29905.1"/>
    <property type="molecule type" value="Genomic_DNA"/>
</dbReference>
<feature type="transmembrane region" description="Helical" evidence="1">
    <location>
        <begin position="185"/>
        <end position="201"/>
    </location>
</feature>
<feature type="transmembrane region" description="Helical" evidence="1">
    <location>
        <begin position="160"/>
        <end position="179"/>
    </location>
</feature>
<feature type="transmembrane region" description="Helical" evidence="1">
    <location>
        <begin position="6"/>
        <end position="22"/>
    </location>
</feature>
<feature type="transmembrane region" description="Helical" evidence="1">
    <location>
        <begin position="29"/>
        <end position="48"/>
    </location>
</feature>
<keyword evidence="1" id="KW-0472">Membrane</keyword>
<evidence type="ECO:0000313" key="3">
    <source>
        <dbReference type="Proteomes" id="UP001057877"/>
    </source>
</evidence>
<reference evidence="2" key="1">
    <citation type="submission" date="2022-01" db="EMBL/GenBank/DDBJ databases">
        <title>Paenibacillus spongiae sp. nov., isolated from marine sponge.</title>
        <authorList>
            <person name="Li Z."/>
            <person name="Zhang M."/>
        </authorList>
    </citation>
    <scope>NUCLEOTIDE SEQUENCE</scope>
    <source>
        <strain evidence="2">PHS-Z3</strain>
    </source>
</reference>
<keyword evidence="3" id="KW-1185">Reference proteome</keyword>